<dbReference type="AlphaFoldDB" id="A0A9N8EHY8"/>
<reference evidence="4" key="1">
    <citation type="submission" date="2020-06" db="EMBL/GenBank/DDBJ databases">
        <authorList>
            <consortium name="Plant Systems Biology data submission"/>
        </authorList>
    </citation>
    <scope>NUCLEOTIDE SEQUENCE</scope>
    <source>
        <strain evidence="4">D6</strain>
    </source>
</reference>
<dbReference type="PANTHER" id="PTHR22911">
    <property type="entry name" value="ACYL-MALONYL CONDENSING ENZYME-RELATED"/>
    <property type="match status" value="1"/>
</dbReference>
<keyword evidence="2" id="KW-0812">Transmembrane</keyword>
<gene>
    <name evidence="4" type="ORF">SEMRO_965_G225560.1</name>
</gene>
<dbReference type="EMBL" id="CAICTM010000963">
    <property type="protein sequence ID" value="CAB9518810.1"/>
    <property type="molecule type" value="Genomic_DNA"/>
</dbReference>
<name>A0A9N8EHY8_9STRA</name>
<feature type="transmembrane region" description="Helical" evidence="2">
    <location>
        <begin position="397"/>
        <end position="417"/>
    </location>
</feature>
<dbReference type="GO" id="GO:0016020">
    <property type="term" value="C:membrane"/>
    <property type="evidence" value="ECO:0007669"/>
    <property type="project" value="InterPro"/>
</dbReference>
<sequence>MSRSSDNQKGSERSPMLGGEIGRGLTAEDYESHANHEASAPGHRKTQSLLTIPTGGERHRGRHHRHKSSIGQLMETVAEGVQTEATMVKHAFKRELEDADLGNRYFLDMNLTRSLSILPEDIQEFSVEAVGRQSISLLVPSIDQDEEEEQPPPTPVATLSSYLALLSAVLAVSSNGTALALLHDVHPAIKLFWRMTAVATVLSFFAIKTMIKQYQSEEKQFLPKLSWNHWVTFFLAAICFFFHTLLLFTALTMTSIGNAVIGANSQALLLVLGKLLTGQRVVMIEGLGVLIAFVGCILCSGDEASDDDNDGDGDKDVKFTAIIGDLLALGSAALGVCYLTFAKAIRSHISVTVFMFLVVLTGSVLCFLYICCAGISFSWGNDPRNGLFGWMTLEGQHVFIILYVAIVCNVVGTMGFVRAMAHFDNIIIAVATLLEPMIATLIAFVLGVGDLPGKLGWMGNFFVALGTLGVVYPSIHDNSGGGGH</sequence>
<protein>
    <submittedName>
        <fullName evidence="4">EamA-like transporter family</fullName>
    </submittedName>
</protein>
<dbReference type="Proteomes" id="UP001153069">
    <property type="component" value="Unassembled WGS sequence"/>
</dbReference>
<feature type="transmembrane region" description="Helical" evidence="2">
    <location>
        <begin position="231"/>
        <end position="261"/>
    </location>
</feature>
<feature type="transmembrane region" description="Helical" evidence="2">
    <location>
        <begin position="282"/>
        <end position="301"/>
    </location>
</feature>
<evidence type="ECO:0000256" key="2">
    <source>
        <dbReference type="SAM" id="Phobius"/>
    </source>
</evidence>
<organism evidence="4 5">
    <name type="scientific">Seminavis robusta</name>
    <dbReference type="NCBI Taxonomy" id="568900"/>
    <lineage>
        <taxon>Eukaryota</taxon>
        <taxon>Sar</taxon>
        <taxon>Stramenopiles</taxon>
        <taxon>Ochrophyta</taxon>
        <taxon>Bacillariophyta</taxon>
        <taxon>Bacillariophyceae</taxon>
        <taxon>Bacillariophycidae</taxon>
        <taxon>Naviculales</taxon>
        <taxon>Naviculaceae</taxon>
        <taxon>Seminavis</taxon>
    </lineage>
</organism>
<dbReference type="SUPFAM" id="SSF103481">
    <property type="entry name" value="Multidrug resistance efflux transporter EmrE"/>
    <property type="match status" value="2"/>
</dbReference>
<keyword evidence="2" id="KW-1133">Transmembrane helix</keyword>
<evidence type="ECO:0000313" key="5">
    <source>
        <dbReference type="Proteomes" id="UP001153069"/>
    </source>
</evidence>
<evidence type="ECO:0000256" key="1">
    <source>
        <dbReference type="SAM" id="MobiDB-lite"/>
    </source>
</evidence>
<dbReference type="Pfam" id="PF00892">
    <property type="entry name" value="EamA"/>
    <property type="match status" value="1"/>
</dbReference>
<evidence type="ECO:0000259" key="3">
    <source>
        <dbReference type="Pfam" id="PF00892"/>
    </source>
</evidence>
<keyword evidence="5" id="KW-1185">Reference proteome</keyword>
<proteinExistence type="predicted"/>
<dbReference type="PANTHER" id="PTHR22911:SF79">
    <property type="entry name" value="MOBA-LIKE NTP TRANSFERASE DOMAIN-CONTAINING PROTEIN"/>
    <property type="match status" value="1"/>
</dbReference>
<dbReference type="OrthoDB" id="74158at2759"/>
<dbReference type="InterPro" id="IPR037185">
    <property type="entry name" value="EmrE-like"/>
</dbReference>
<evidence type="ECO:0000313" key="4">
    <source>
        <dbReference type="EMBL" id="CAB9518810.1"/>
    </source>
</evidence>
<comment type="caution">
    <text evidence="4">The sequence shown here is derived from an EMBL/GenBank/DDBJ whole genome shotgun (WGS) entry which is preliminary data.</text>
</comment>
<dbReference type="InterPro" id="IPR000620">
    <property type="entry name" value="EamA_dom"/>
</dbReference>
<feature type="transmembrane region" description="Helical" evidence="2">
    <location>
        <begin position="455"/>
        <end position="475"/>
    </location>
</feature>
<feature type="domain" description="EamA" evidence="3">
    <location>
        <begin position="162"/>
        <end position="299"/>
    </location>
</feature>
<accession>A0A9N8EHY8</accession>
<keyword evidence="2" id="KW-0472">Membrane</keyword>
<feature type="transmembrane region" description="Helical" evidence="2">
    <location>
        <begin position="426"/>
        <end position="449"/>
    </location>
</feature>
<feature type="transmembrane region" description="Helical" evidence="2">
    <location>
        <begin position="353"/>
        <end position="377"/>
    </location>
</feature>
<feature type="transmembrane region" description="Helical" evidence="2">
    <location>
        <begin position="191"/>
        <end position="211"/>
    </location>
</feature>
<feature type="transmembrane region" description="Helical" evidence="2">
    <location>
        <begin position="162"/>
        <end position="182"/>
    </location>
</feature>
<feature type="region of interest" description="Disordered" evidence="1">
    <location>
        <begin position="1"/>
        <end position="48"/>
    </location>
</feature>
<feature type="transmembrane region" description="Helical" evidence="2">
    <location>
        <begin position="321"/>
        <end position="341"/>
    </location>
</feature>